<accession>A0A238BME3</accession>
<reference evidence="2 3" key="1">
    <citation type="submission" date="2015-12" db="EMBL/GenBank/DDBJ databases">
        <title>Draft genome of the nematode, Onchocerca flexuosa.</title>
        <authorList>
            <person name="Mitreva M."/>
        </authorList>
    </citation>
    <scope>NUCLEOTIDE SEQUENCE [LARGE SCALE GENOMIC DNA]</scope>
    <source>
        <strain evidence="2">Red Deer</strain>
    </source>
</reference>
<dbReference type="GO" id="GO:0005737">
    <property type="term" value="C:cytoplasm"/>
    <property type="evidence" value="ECO:0007669"/>
    <property type="project" value="TreeGrafter"/>
</dbReference>
<protein>
    <recommendedName>
        <fullName evidence="1">Methyltransferase domain-containing protein</fullName>
    </recommendedName>
</protein>
<evidence type="ECO:0000313" key="3">
    <source>
        <dbReference type="Proteomes" id="UP000242913"/>
    </source>
</evidence>
<keyword evidence="3" id="KW-1185">Reference proteome</keyword>
<proteinExistence type="predicted"/>
<dbReference type="Gene3D" id="3.40.50.150">
    <property type="entry name" value="Vaccinia Virus protein VP39"/>
    <property type="match status" value="1"/>
</dbReference>
<dbReference type="InterPro" id="IPR025714">
    <property type="entry name" value="Methyltranfer_dom"/>
</dbReference>
<dbReference type="InterPro" id="IPR029063">
    <property type="entry name" value="SAM-dependent_MTases_sf"/>
</dbReference>
<dbReference type="Proteomes" id="UP000242913">
    <property type="component" value="Unassembled WGS sequence"/>
</dbReference>
<dbReference type="EMBL" id="KZ270388">
    <property type="protein sequence ID" value="OZC05830.1"/>
    <property type="molecule type" value="Genomic_DNA"/>
</dbReference>
<sequence length="151" mass="17305">MADESSMNVAEDEIICSKLADKEYWIEHYERELRNFEEFGDEGEIWFGRVAENRLVNYVSGSEELSKSSKLIDFGCGNGSLLRTLVCVALSQLQLHLGYVRQKGYSHLYGVDYSEEAISLAKKLAEKECTENSVPRIDFRVILNDYTMDKD</sequence>
<organism evidence="2 3">
    <name type="scientific">Onchocerca flexuosa</name>
    <dbReference type="NCBI Taxonomy" id="387005"/>
    <lineage>
        <taxon>Eukaryota</taxon>
        <taxon>Metazoa</taxon>
        <taxon>Ecdysozoa</taxon>
        <taxon>Nematoda</taxon>
        <taxon>Chromadorea</taxon>
        <taxon>Rhabditida</taxon>
        <taxon>Spirurina</taxon>
        <taxon>Spiruromorpha</taxon>
        <taxon>Filarioidea</taxon>
        <taxon>Onchocercidae</taxon>
        <taxon>Onchocerca</taxon>
    </lineage>
</organism>
<gene>
    <name evidence="2" type="ORF">X798_07194</name>
</gene>
<dbReference type="PANTHER" id="PTHR12843">
    <property type="entry name" value="PROTEIN-LYSINE N-METHYLTRANSFERASE METTL10"/>
    <property type="match status" value="1"/>
</dbReference>
<name>A0A238BME3_9BILA</name>
<dbReference type="Pfam" id="PF13847">
    <property type="entry name" value="Methyltransf_31"/>
    <property type="match status" value="1"/>
</dbReference>
<dbReference type="OrthoDB" id="540004at2759"/>
<dbReference type="AlphaFoldDB" id="A0A238BME3"/>
<dbReference type="SUPFAM" id="SSF53335">
    <property type="entry name" value="S-adenosyl-L-methionine-dependent methyltransferases"/>
    <property type="match status" value="1"/>
</dbReference>
<evidence type="ECO:0000313" key="2">
    <source>
        <dbReference type="EMBL" id="OZC05830.1"/>
    </source>
</evidence>
<dbReference type="GO" id="GO:0016279">
    <property type="term" value="F:protein-lysine N-methyltransferase activity"/>
    <property type="evidence" value="ECO:0007669"/>
    <property type="project" value="TreeGrafter"/>
</dbReference>
<evidence type="ECO:0000259" key="1">
    <source>
        <dbReference type="Pfam" id="PF13847"/>
    </source>
</evidence>
<dbReference type="PANTHER" id="PTHR12843:SF5">
    <property type="entry name" value="EEF1A LYSINE METHYLTRANSFERASE 2"/>
    <property type="match status" value="1"/>
</dbReference>
<feature type="domain" description="Methyltransferase" evidence="1">
    <location>
        <begin position="66"/>
        <end position="132"/>
    </location>
</feature>